<dbReference type="PANTHER" id="PTHR37291:SF1">
    <property type="entry name" value="TYPE IV METHYL-DIRECTED RESTRICTION ENZYME ECOKMCRB SUBUNIT"/>
    <property type="match status" value="1"/>
</dbReference>
<protein>
    <recommendedName>
        <fullName evidence="1">ATPase dynein-related AAA domain-containing protein</fullName>
    </recommendedName>
</protein>
<dbReference type="GO" id="GO:0016887">
    <property type="term" value="F:ATP hydrolysis activity"/>
    <property type="evidence" value="ECO:0007669"/>
    <property type="project" value="InterPro"/>
</dbReference>
<organism evidence="2 3">
    <name type="scientific">Nocardia nova</name>
    <dbReference type="NCBI Taxonomy" id="37330"/>
    <lineage>
        <taxon>Bacteria</taxon>
        <taxon>Bacillati</taxon>
        <taxon>Actinomycetota</taxon>
        <taxon>Actinomycetes</taxon>
        <taxon>Mycobacteriales</taxon>
        <taxon>Nocardiaceae</taxon>
        <taxon>Nocardia</taxon>
    </lineage>
</organism>
<evidence type="ECO:0000259" key="1">
    <source>
        <dbReference type="Pfam" id="PF07728"/>
    </source>
</evidence>
<comment type="caution">
    <text evidence="2">The sequence shown here is derived from an EMBL/GenBank/DDBJ whole genome shotgun (WGS) entry which is preliminary data.</text>
</comment>
<dbReference type="PANTHER" id="PTHR37291">
    <property type="entry name" value="5-METHYLCYTOSINE-SPECIFIC RESTRICTION ENZYME B"/>
    <property type="match status" value="1"/>
</dbReference>
<dbReference type="Gene3D" id="3.40.50.300">
    <property type="entry name" value="P-loop containing nucleotide triphosphate hydrolases"/>
    <property type="match status" value="1"/>
</dbReference>
<dbReference type="GO" id="GO:0005524">
    <property type="term" value="F:ATP binding"/>
    <property type="evidence" value="ECO:0007669"/>
    <property type="project" value="InterPro"/>
</dbReference>
<dbReference type="RefSeq" id="WP_106958718.1">
    <property type="nucleotide sequence ID" value="NZ_PYHS01000033.1"/>
</dbReference>
<sequence>MARYTEHQRDLIDSTVERWVSCSLVEDEPLIFEAGNLWSIENLDELVRRFNGNPLEGEAGGGRFFTKLDEQLAGAAVDLRLLMTEVVFVHLLFSSAMTVAGKRKVLENALGDVQVDLPAGIDKVLSQGIGDPGIRFNLRRDLQVGYIIDFVYRLKQESVDSRLELLLTDPWLLRDFADDTDWPTSEMRHILLHLLRPDEFERISSGTHKREIAKAFKGFLAGTDAEDVDENLLSIRRVLEGYLPQGNTAPQKAVDFYHPPLVGIWGRGASDSTDGVGDMEALLWKKQLVLYGPPGTSKTWQASEIAEAVIRQAALKDWGPDRYFTHGAAVDAAVKRNVFRLQLHPGVGYEQFIRGLRLEDNVTRYRPGYLPWLVAQHRTQTHPEGLPSLPSVLILDEINRTNLSEMLGEAFSLLERDQRGREMPLPGFDSSQDPDVLVIPEDLYVIGTMNEIDQSVESLDFALRRRFLWRECPFDRSLLLEIVTARWSDDIASRFALDEAVTEQLQLFADRAAALNASIEESVELGRQYQIGHTYFADITFFIGTWVQSRKNRPAKGTYLWNSRRSPQPPIVDLWRRSLKPLLEQYLAGSDVREDELARLKRTFMST</sequence>
<feature type="domain" description="ATPase dynein-related AAA" evidence="1">
    <location>
        <begin position="332"/>
        <end position="467"/>
    </location>
</feature>
<evidence type="ECO:0000313" key="2">
    <source>
        <dbReference type="EMBL" id="PSR57695.1"/>
    </source>
</evidence>
<dbReference type="SUPFAM" id="SSF52540">
    <property type="entry name" value="P-loop containing nucleoside triphosphate hydrolases"/>
    <property type="match status" value="1"/>
</dbReference>
<dbReference type="AlphaFoldDB" id="A0A2T2YQA8"/>
<reference evidence="2 3" key="1">
    <citation type="submission" date="2018-02" db="EMBL/GenBank/DDBJ databases">
        <title>8 Nocardia nova and 1 Nocardia cyriacigeorgica strain used for evolution to TMP-SMX.</title>
        <authorList>
            <person name="Mehta H."/>
            <person name="Weng J."/>
            <person name="Shamoo Y."/>
        </authorList>
    </citation>
    <scope>NUCLEOTIDE SEQUENCE [LARGE SCALE GENOMIC DNA]</scope>
    <source>
        <strain evidence="2 3">ATCC 33727</strain>
    </source>
</reference>
<dbReference type="EMBL" id="PYHS01000033">
    <property type="protein sequence ID" value="PSR57695.1"/>
    <property type="molecule type" value="Genomic_DNA"/>
</dbReference>
<proteinExistence type="predicted"/>
<accession>A0A2T2YQA8</accession>
<dbReference type="Pfam" id="PF07728">
    <property type="entry name" value="AAA_5"/>
    <property type="match status" value="1"/>
</dbReference>
<dbReference type="InterPro" id="IPR011704">
    <property type="entry name" value="ATPase_dyneun-rel_AAA"/>
</dbReference>
<name>A0A2T2YQA8_9NOCA</name>
<gene>
    <name evidence="2" type="ORF">C8259_33585</name>
</gene>
<dbReference type="Proteomes" id="UP000241647">
    <property type="component" value="Unassembled WGS sequence"/>
</dbReference>
<dbReference type="InterPro" id="IPR027417">
    <property type="entry name" value="P-loop_NTPase"/>
</dbReference>
<dbReference type="InterPro" id="IPR052934">
    <property type="entry name" value="Methyl-DNA_Rec/Restrict_Enz"/>
</dbReference>
<evidence type="ECO:0000313" key="3">
    <source>
        <dbReference type="Proteomes" id="UP000241647"/>
    </source>
</evidence>